<feature type="transmembrane region" description="Helical" evidence="6">
    <location>
        <begin position="39"/>
        <end position="64"/>
    </location>
</feature>
<dbReference type="GO" id="GO:0015171">
    <property type="term" value="F:amino acid transmembrane transporter activity"/>
    <property type="evidence" value="ECO:0007669"/>
    <property type="project" value="TreeGrafter"/>
</dbReference>
<evidence type="ECO:0008006" key="9">
    <source>
        <dbReference type="Google" id="ProtNLM"/>
    </source>
</evidence>
<gene>
    <name evidence="7" type="ORF">HY36_13295</name>
</gene>
<keyword evidence="5 6" id="KW-0472">Membrane</keyword>
<dbReference type="PATRIC" id="fig|1280948.3.peg.898"/>
<dbReference type="OrthoDB" id="9804822at2"/>
<evidence type="ECO:0000256" key="5">
    <source>
        <dbReference type="ARBA" id="ARBA00023136"/>
    </source>
</evidence>
<dbReference type="AlphaFoldDB" id="A0A059EA81"/>
<dbReference type="eggNOG" id="COG1280">
    <property type="taxonomic scope" value="Bacteria"/>
</dbReference>
<comment type="subcellular location">
    <subcellularLocation>
        <location evidence="1">Cell membrane</location>
        <topology evidence="1">Multi-pass membrane protein</topology>
    </subcellularLocation>
</comment>
<evidence type="ECO:0000256" key="4">
    <source>
        <dbReference type="ARBA" id="ARBA00022989"/>
    </source>
</evidence>
<feature type="transmembrane region" description="Helical" evidence="6">
    <location>
        <begin position="143"/>
        <end position="168"/>
    </location>
</feature>
<feature type="transmembrane region" description="Helical" evidence="6">
    <location>
        <begin position="6"/>
        <end position="27"/>
    </location>
</feature>
<keyword evidence="3 6" id="KW-0812">Transmembrane</keyword>
<dbReference type="Pfam" id="PF01810">
    <property type="entry name" value="LysE"/>
    <property type="match status" value="1"/>
</dbReference>
<keyword evidence="2" id="KW-1003">Cell membrane</keyword>
<keyword evidence="8" id="KW-1185">Reference proteome</keyword>
<sequence>MDLSVWFALMALFFAGGLTPGPAVMMVMSASLRYGAPTALIPAAGVSAANLVWIALAATGIAAFAAQAPLVLLVLKLAGICFIAWLAWTMATADPHRPRARADQAPAKSNLFGRGVGLQLLNPNALVFFGLLLPSYFDADRPVVPQALLIMATVTVTEMFGLAFYAWLADAMNRKFQSPAFTRWFNRLAALAMLVSALFAAIMTTNT</sequence>
<dbReference type="PANTHER" id="PTHR30086">
    <property type="entry name" value="ARGININE EXPORTER PROTEIN ARGO"/>
    <property type="match status" value="1"/>
</dbReference>
<feature type="transmembrane region" description="Helical" evidence="6">
    <location>
        <begin position="111"/>
        <end position="137"/>
    </location>
</feature>
<name>A0A059EA81_9PROT</name>
<feature type="transmembrane region" description="Helical" evidence="6">
    <location>
        <begin position="188"/>
        <end position="205"/>
    </location>
</feature>
<evidence type="ECO:0000256" key="2">
    <source>
        <dbReference type="ARBA" id="ARBA00022475"/>
    </source>
</evidence>
<accession>A0A059EA81</accession>
<comment type="caution">
    <text evidence="7">The sequence shown here is derived from an EMBL/GenBank/DDBJ whole genome shotgun (WGS) entry which is preliminary data.</text>
</comment>
<dbReference type="GO" id="GO:0005886">
    <property type="term" value="C:plasma membrane"/>
    <property type="evidence" value="ECO:0007669"/>
    <property type="project" value="UniProtKB-SubCell"/>
</dbReference>
<evidence type="ECO:0000256" key="1">
    <source>
        <dbReference type="ARBA" id="ARBA00004651"/>
    </source>
</evidence>
<evidence type="ECO:0000313" key="8">
    <source>
        <dbReference type="Proteomes" id="UP000024547"/>
    </source>
</evidence>
<keyword evidence="4 6" id="KW-1133">Transmembrane helix</keyword>
<dbReference type="InterPro" id="IPR001123">
    <property type="entry name" value="LeuE-type"/>
</dbReference>
<proteinExistence type="predicted"/>
<protein>
    <recommendedName>
        <fullName evidence="9">LysE family translocator</fullName>
    </recommendedName>
</protein>
<dbReference type="RefSeq" id="WP_035549009.1">
    <property type="nucleotide sequence ID" value="NZ_AWFH01000003.1"/>
</dbReference>
<dbReference type="STRING" id="1280948.HY36_13295"/>
<reference evidence="7 8" key="1">
    <citation type="journal article" date="2014" name="Antonie Van Leeuwenhoek">
        <title>Hyphomonas beringensis sp. nov. and Hyphomonas chukchiensis sp. nov., isolated from surface seawater of the Bering Sea and Chukchi Sea.</title>
        <authorList>
            <person name="Li C."/>
            <person name="Lai Q."/>
            <person name="Li G."/>
            <person name="Dong C."/>
            <person name="Wang J."/>
            <person name="Liao Y."/>
            <person name="Shao Z."/>
        </authorList>
    </citation>
    <scope>NUCLEOTIDE SEQUENCE [LARGE SCALE GENOMIC DNA]</scope>
    <source>
        <strain evidence="7 8">22II1-22F38</strain>
    </source>
</reference>
<evidence type="ECO:0000313" key="7">
    <source>
        <dbReference type="EMBL" id="KCZ64563.1"/>
    </source>
</evidence>
<feature type="transmembrane region" description="Helical" evidence="6">
    <location>
        <begin position="70"/>
        <end position="91"/>
    </location>
</feature>
<organism evidence="7 8">
    <name type="scientific">Hyphomonas atlantica</name>
    <dbReference type="NCBI Taxonomy" id="1280948"/>
    <lineage>
        <taxon>Bacteria</taxon>
        <taxon>Pseudomonadati</taxon>
        <taxon>Pseudomonadota</taxon>
        <taxon>Alphaproteobacteria</taxon>
        <taxon>Hyphomonadales</taxon>
        <taxon>Hyphomonadaceae</taxon>
        <taxon>Hyphomonas</taxon>
    </lineage>
</organism>
<evidence type="ECO:0000256" key="3">
    <source>
        <dbReference type="ARBA" id="ARBA00022692"/>
    </source>
</evidence>
<dbReference type="PANTHER" id="PTHR30086:SF20">
    <property type="entry name" value="ARGININE EXPORTER PROTEIN ARGO-RELATED"/>
    <property type="match status" value="1"/>
</dbReference>
<evidence type="ECO:0000256" key="6">
    <source>
        <dbReference type="SAM" id="Phobius"/>
    </source>
</evidence>
<dbReference type="Proteomes" id="UP000024547">
    <property type="component" value="Unassembled WGS sequence"/>
</dbReference>
<dbReference type="EMBL" id="AWFH01000003">
    <property type="protein sequence ID" value="KCZ64563.1"/>
    <property type="molecule type" value="Genomic_DNA"/>
</dbReference>